<proteinExistence type="predicted"/>
<evidence type="ECO:0000313" key="3">
    <source>
        <dbReference type="Proteomes" id="UP000318093"/>
    </source>
</evidence>
<evidence type="ECO:0000313" key="2">
    <source>
        <dbReference type="EMBL" id="TMI79159.1"/>
    </source>
</evidence>
<evidence type="ECO:0000256" key="1">
    <source>
        <dbReference type="SAM" id="Phobius"/>
    </source>
</evidence>
<accession>A0A537J6H6</accession>
<dbReference type="Proteomes" id="UP000318093">
    <property type="component" value="Unassembled WGS sequence"/>
</dbReference>
<name>A0A537J6H6_9BACT</name>
<keyword evidence="1" id="KW-1133">Transmembrane helix</keyword>
<protein>
    <submittedName>
        <fullName evidence="2">Uncharacterized protein</fullName>
    </submittedName>
</protein>
<gene>
    <name evidence="2" type="ORF">E6H03_10790</name>
</gene>
<keyword evidence="1" id="KW-0812">Transmembrane</keyword>
<reference evidence="2 3" key="1">
    <citation type="journal article" date="2019" name="Nat. Microbiol.">
        <title>Mediterranean grassland soil C-N compound turnover is dependent on rainfall and depth, and is mediated by genomically divergent microorganisms.</title>
        <authorList>
            <person name="Diamond S."/>
            <person name="Andeer P.F."/>
            <person name="Li Z."/>
            <person name="Crits-Christoph A."/>
            <person name="Burstein D."/>
            <person name="Anantharaman K."/>
            <person name="Lane K.R."/>
            <person name="Thomas B.C."/>
            <person name="Pan C."/>
            <person name="Northen T.R."/>
            <person name="Banfield J.F."/>
        </authorList>
    </citation>
    <scope>NUCLEOTIDE SEQUENCE [LARGE SCALE GENOMIC DNA]</scope>
    <source>
        <strain evidence="2">NP_6</strain>
    </source>
</reference>
<organism evidence="2 3">
    <name type="scientific">Candidatus Segetimicrobium genomatis</name>
    <dbReference type="NCBI Taxonomy" id="2569760"/>
    <lineage>
        <taxon>Bacteria</taxon>
        <taxon>Bacillati</taxon>
        <taxon>Candidatus Sysuimicrobiota</taxon>
        <taxon>Candidatus Sysuimicrobiia</taxon>
        <taxon>Candidatus Sysuimicrobiales</taxon>
        <taxon>Candidatus Segetimicrobiaceae</taxon>
        <taxon>Candidatus Segetimicrobium</taxon>
    </lineage>
</organism>
<keyword evidence="1" id="KW-0472">Membrane</keyword>
<comment type="caution">
    <text evidence="2">The sequence shown here is derived from an EMBL/GenBank/DDBJ whole genome shotgun (WGS) entry which is preliminary data.</text>
</comment>
<dbReference type="EMBL" id="VBAN01000351">
    <property type="protein sequence ID" value="TMI79159.1"/>
    <property type="molecule type" value="Genomic_DNA"/>
</dbReference>
<feature type="transmembrane region" description="Helical" evidence="1">
    <location>
        <begin position="31"/>
        <end position="49"/>
    </location>
</feature>
<dbReference type="AlphaFoldDB" id="A0A537J6H6"/>
<sequence>MVKAFGLDLGAYSGEGRAMDEKMKSCFTPHVMMHSLFGLGLGILAVAVIPGLRSIWLGLVIMAIAVVLDMTRKS</sequence>